<keyword evidence="2" id="KW-1185">Reference proteome</keyword>
<proteinExistence type="predicted"/>
<dbReference type="EMBL" id="SHNO01000001">
    <property type="protein sequence ID" value="MCX2978920.1"/>
    <property type="molecule type" value="Genomic_DNA"/>
</dbReference>
<name>A0ABT3TAQ4_9GAMM</name>
<evidence type="ECO:0000313" key="2">
    <source>
        <dbReference type="Proteomes" id="UP001143304"/>
    </source>
</evidence>
<sequence>MLALDSGQAPPPGIISYAVWLYHRFNLSHRDIEDLLAKRRITVRRFAELLPAPRRPIKIQDNQTQRGEWVATP</sequence>
<comment type="caution">
    <text evidence="1">The sequence shown here is derived from an EMBL/GenBank/DDBJ whole genome shotgun (WGS) entry which is preliminary data.</text>
</comment>
<evidence type="ECO:0000313" key="1">
    <source>
        <dbReference type="EMBL" id="MCX2978920.1"/>
    </source>
</evidence>
<gene>
    <name evidence="1" type="ORF">EYC82_16345</name>
</gene>
<evidence type="ECO:0008006" key="3">
    <source>
        <dbReference type="Google" id="ProtNLM"/>
    </source>
</evidence>
<protein>
    <recommendedName>
        <fullName evidence="3">Transposase</fullName>
    </recommendedName>
</protein>
<dbReference type="Proteomes" id="UP001143304">
    <property type="component" value="Unassembled WGS sequence"/>
</dbReference>
<organism evidence="1 2">
    <name type="scientific">Candidatus Marimicrobium litorale</name>
    <dbReference type="NCBI Taxonomy" id="2518991"/>
    <lineage>
        <taxon>Bacteria</taxon>
        <taxon>Pseudomonadati</taxon>
        <taxon>Pseudomonadota</taxon>
        <taxon>Gammaproteobacteria</taxon>
        <taxon>Cellvibrionales</taxon>
        <taxon>Halieaceae</taxon>
        <taxon>Marimicrobium</taxon>
    </lineage>
</organism>
<accession>A0ABT3TAQ4</accession>
<reference evidence="1" key="1">
    <citation type="submission" date="2019-02" db="EMBL/GenBank/DDBJ databases">
        <authorList>
            <person name="Li S.-H."/>
        </authorList>
    </citation>
    <scope>NUCLEOTIDE SEQUENCE</scope>
    <source>
        <strain evidence="1">IMCC11814</strain>
    </source>
</reference>